<accession>A0A8H7C811</accession>
<feature type="compositionally biased region" description="Basic and acidic residues" evidence="1">
    <location>
        <begin position="146"/>
        <end position="166"/>
    </location>
</feature>
<feature type="region of interest" description="Disordered" evidence="1">
    <location>
        <begin position="1"/>
        <end position="82"/>
    </location>
</feature>
<dbReference type="EMBL" id="JABXXO010000010">
    <property type="protein sequence ID" value="KAF7768422.1"/>
    <property type="molecule type" value="Genomic_DNA"/>
</dbReference>
<evidence type="ECO:0000313" key="2">
    <source>
        <dbReference type="EMBL" id="KAF7768422.1"/>
    </source>
</evidence>
<comment type="caution">
    <text evidence="2">The sequence shown here is derived from an EMBL/GenBank/DDBJ whole genome shotgun (WGS) entry which is preliminary data.</text>
</comment>
<gene>
    <name evidence="2" type="ORF">Agabi119p4_7665</name>
</gene>
<evidence type="ECO:0000256" key="1">
    <source>
        <dbReference type="SAM" id="MobiDB-lite"/>
    </source>
</evidence>
<evidence type="ECO:0000313" key="3">
    <source>
        <dbReference type="Proteomes" id="UP000629468"/>
    </source>
</evidence>
<proteinExistence type="predicted"/>
<protein>
    <submittedName>
        <fullName evidence="2">Uncharacterized protein</fullName>
    </submittedName>
</protein>
<dbReference type="AlphaFoldDB" id="A0A8H7C811"/>
<feature type="region of interest" description="Disordered" evidence="1">
    <location>
        <begin position="95"/>
        <end position="219"/>
    </location>
</feature>
<name>A0A8H7C811_AGABI</name>
<dbReference type="Proteomes" id="UP000629468">
    <property type="component" value="Unassembled WGS sequence"/>
</dbReference>
<feature type="compositionally biased region" description="Basic and acidic residues" evidence="1">
    <location>
        <begin position="56"/>
        <end position="82"/>
    </location>
</feature>
<feature type="compositionally biased region" description="Basic and acidic residues" evidence="1">
    <location>
        <begin position="108"/>
        <end position="138"/>
    </location>
</feature>
<sequence>MPHKKAKRLLREEQRKQKGTNLAPSKESLDNEGIPKSASRVLNASQIRDTYKKKRKLEEEGRDAKREKRRRMDDMQLKIKPGEPIHHFYKRVEDDMRPMVRSAVRSSKAVERKAHKDALEAKAKERRGAVSEGQESREQTPPLHAEPQRKDTKKDNSLERHKDFEKYSTSAPRRLNDVAQAPPEIKKAPRGASHSGLGGKREGVLSMAQKSMMEQEREKDESILRGLNCIVDTLFVVQIQKPNLSL</sequence>
<reference evidence="2 3" key="1">
    <citation type="journal article" name="Sci. Rep.">
        <title>Telomere-to-telomere assembled and centromere annotated genomes of the two main subspecies of the button mushroom Agaricus bisporus reveal especially polymorphic chromosome ends.</title>
        <authorList>
            <person name="Sonnenberg A.S.M."/>
            <person name="Sedaghat-Telgerd N."/>
            <person name="Lavrijssen B."/>
            <person name="Ohm R.A."/>
            <person name="Hendrickx P.M."/>
            <person name="Scholtmeijer K."/>
            <person name="Baars J.J.P."/>
            <person name="van Peer A."/>
        </authorList>
    </citation>
    <scope>NUCLEOTIDE SEQUENCE [LARGE SCALE GENOMIC DNA]</scope>
    <source>
        <strain evidence="2 3">H119_p4</strain>
    </source>
</reference>
<organism evidence="2 3">
    <name type="scientific">Agaricus bisporus var. burnettii</name>
    <dbReference type="NCBI Taxonomy" id="192524"/>
    <lineage>
        <taxon>Eukaryota</taxon>
        <taxon>Fungi</taxon>
        <taxon>Dikarya</taxon>
        <taxon>Basidiomycota</taxon>
        <taxon>Agaricomycotina</taxon>
        <taxon>Agaricomycetes</taxon>
        <taxon>Agaricomycetidae</taxon>
        <taxon>Agaricales</taxon>
        <taxon>Agaricineae</taxon>
        <taxon>Agaricaceae</taxon>
        <taxon>Agaricus</taxon>
    </lineage>
</organism>